<dbReference type="PANTHER" id="PTHR43537">
    <property type="entry name" value="TRANSCRIPTIONAL REGULATOR, GNTR FAMILY"/>
    <property type="match status" value="1"/>
</dbReference>
<dbReference type="Gene3D" id="1.10.10.10">
    <property type="entry name" value="Winged helix-like DNA-binding domain superfamily/Winged helix DNA-binding domain"/>
    <property type="match status" value="1"/>
</dbReference>
<sequence length="252" mass="27288">MTFGLEPVVRSSLCDAVFDQLAAQILARRIEPGQPLPSERDLCKALGVNRGALREALKRLVQAGLIEQRHGGGTVVLDYRRSGGLDLLTRLLFSPDGQPDLKVARAIMEMRAALAPDIARLCAQRATPDQITQLRAVVQSMREAAEPEDLERLQGLSLELWEQLVTGADNIAYRLAFNTLRHTYEQIRGALVIALANELRQVHACAQLVDAVAARDGARAHTCAGSIVERGSEGVLAAIDLFAQLQSGAPKA</sequence>
<dbReference type="SUPFAM" id="SSF48008">
    <property type="entry name" value="GntR ligand-binding domain-like"/>
    <property type="match status" value="1"/>
</dbReference>
<evidence type="ECO:0000256" key="2">
    <source>
        <dbReference type="ARBA" id="ARBA00023125"/>
    </source>
</evidence>
<dbReference type="Pfam" id="PF07729">
    <property type="entry name" value="FCD"/>
    <property type="match status" value="1"/>
</dbReference>
<dbReference type="InterPro" id="IPR036390">
    <property type="entry name" value="WH_DNA-bd_sf"/>
</dbReference>
<keyword evidence="2" id="KW-0238">DNA-binding</keyword>
<evidence type="ECO:0000313" key="5">
    <source>
        <dbReference type="EMBL" id="PRQ01139.1"/>
    </source>
</evidence>
<dbReference type="SMART" id="SM00895">
    <property type="entry name" value="FCD"/>
    <property type="match status" value="1"/>
</dbReference>
<evidence type="ECO:0000313" key="6">
    <source>
        <dbReference type="Proteomes" id="UP000238823"/>
    </source>
</evidence>
<dbReference type="GO" id="GO:0003700">
    <property type="term" value="F:DNA-binding transcription factor activity"/>
    <property type="evidence" value="ECO:0007669"/>
    <property type="project" value="InterPro"/>
</dbReference>
<keyword evidence="3" id="KW-0804">Transcription</keyword>
<keyword evidence="1" id="KW-0805">Transcription regulation</keyword>
<dbReference type="EMBL" id="PVNL01000117">
    <property type="protein sequence ID" value="PRQ01139.1"/>
    <property type="molecule type" value="Genomic_DNA"/>
</dbReference>
<evidence type="ECO:0000256" key="1">
    <source>
        <dbReference type="ARBA" id="ARBA00023015"/>
    </source>
</evidence>
<dbReference type="RefSeq" id="WP_106092616.1">
    <property type="nucleotide sequence ID" value="NZ_PVNL01000117.1"/>
</dbReference>
<gene>
    <name evidence="5" type="primary">mce2R</name>
    <name evidence="5" type="ORF">ENSA7_57440</name>
</gene>
<protein>
    <submittedName>
        <fullName evidence="5">HTH-type transcriptional regulator Mce2R</fullName>
    </submittedName>
</protein>
<dbReference type="Gene3D" id="1.20.120.530">
    <property type="entry name" value="GntR ligand-binding domain-like"/>
    <property type="match status" value="1"/>
</dbReference>
<dbReference type="GO" id="GO:0003677">
    <property type="term" value="F:DNA binding"/>
    <property type="evidence" value="ECO:0007669"/>
    <property type="project" value="UniProtKB-KW"/>
</dbReference>
<dbReference type="SUPFAM" id="SSF46785">
    <property type="entry name" value="Winged helix' DNA-binding domain"/>
    <property type="match status" value="1"/>
</dbReference>
<feature type="domain" description="HTH gntR-type" evidence="4">
    <location>
        <begin position="11"/>
        <end position="79"/>
    </location>
</feature>
<evidence type="ECO:0000259" key="4">
    <source>
        <dbReference type="PROSITE" id="PS50949"/>
    </source>
</evidence>
<dbReference type="InterPro" id="IPR036388">
    <property type="entry name" value="WH-like_DNA-bd_sf"/>
</dbReference>
<dbReference type="InterPro" id="IPR000524">
    <property type="entry name" value="Tscrpt_reg_HTH_GntR"/>
</dbReference>
<dbReference type="InterPro" id="IPR008920">
    <property type="entry name" value="TF_FadR/GntR_C"/>
</dbReference>
<organism evidence="5 6">
    <name type="scientific">Enhygromyxa salina</name>
    <dbReference type="NCBI Taxonomy" id="215803"/>
    <lineage>
        <taxon>Bacteria</taxon>
        <taxon>Pseudomonadati</taxon>
        <taxon>Myxococcota</taxon>
        <taxon>Polyangia</taxon>
        <taxon>Nannocystales</taxon>
        <taxon>Nannocystaceae</taxon>
        <taxon>Enhygromyxa</taxon>
    </lineage>
</organism>
<dbReference type="AlphaFoldDB" id="A0A2S9Y7R0"/>
<proteinExistence type="predicted"/>
<dbReference type="CDD" id="cd07377">
    <property type="entry name" value="WHTH_GntR"/>
    <property type="match status" value="1"/>
</dbReference>
<dbReference type="PRINTS" id="PR00035">
    <property type="entry name" value="HTHGNTR"/>
</dbReference>
<reference evidence="5 6" key="1">
    <citation type="submission" date="2018-03" db="EMBL/GenBank/DDBJ databases">
        <title>Draft Genome Sequences of the Obligatory Marine Myxobacteria Enhygromyxa salina SWB007.</title>
        <authorList>
            <person name="Poehlein A."/>
            <person name="Moghaddam J.A."/>
            <person name="Harms H."/>
            <person name="Alanjari M."/>
            <person name="Koenig G.M."/>
            <person name="Daniel R."/>
            <person name="Schaeberle T.F."/>
        </authorList>
    </citation>
    <scope>NUCLEOTIDE SEQUENCE [LARGE SCALE GENOMIC DNA]</scope>
    <source>
        <strain evidence="5 6">SWB007</strain>
    </source>
</reference>
<accession>A0A2S9Y7R0</accession>
<dbReference type="PROSITE" id="PS50949">
    <property type="entry name" value="HTH_GNTR"/>
    <property type="match status" value="1"/>
</dbReference>
<dbReference type="SMART" id="SM00345">
    <property type="entry name" value="HTH_GNTR"/>
    <property type="match status" value="1"/>
</dbReference>
<name>A0A2S9Y7R0_9BACT</name>
<dbReference type="Pfam" id="PF00392">
    <property type="entry name" value="GntR"/>
    <property type="match status" value="1"/>
</dbReference>
<evidence type="ECO:0000256" key="3">
    <source>
        <dbReference type="ARBA" id="ARBA00023163"/>
    </source>
</evidence>
<dbReference type="OrthoDB" id="5343675at2"/>
<dbReference type="PANTHER" id="PTHR43537:SF24">
    <property type="entry name" value="GLUCONATE OPERON TRANSCRIPTIONAL REPRESSOR"/>
    <property type="match status" value="1"/>
</dbReference>
<comment type="caution">
    <text evidence="5">The sequence shown here is derived from an EMBL/GenBank/DDBJ whole genome shotgun (WGS) entry which is preliminary data.</text>
</comment>
<dbReference type="Proteomes" id="UP000238823">
    <property type="component" value="Unassembled WGS sequence"/>
</dbReference>
<dbReference type="InterPro" id="IPR011711">
    <property type="entry name" value="GntR_C"/>
</dbReference>